<organism evidence="1 2">
    <name type="scientific">Brassica cretica</name>
    <name type="common">Mustard</name>
    <dbReference type="NCBI Taxonomy" id="69181"/>
    <lineage>
        <taxon>Eukaryota</taxon>
        <taxon>Viridiplantae</taxon>
        <taxon>Streptophyta</taxon>
        <taxon>Embryophyta</taxon>
        <taxon>Tracheophyta</taxon>
        <taxon>Spermatophyta</taxon>
        <taxon>Magnoliopsida</taxon>
        <taxon>eudicotyledons</taxon>
        <taxon>Gunneridae</taxon>
        <taxon>Pentapetalae</taxon>
        <taxon>rosids</taxon>
        <taxon>malvids</taxon>
        <taxon>Brassicales</taxon>
        <taxon>Brassicaceae</taxon>
        <taxon>Brassiceae</taxon>
        <taxon>Brassica</taxon>
    </lineage>
</organism>
<sequence>MVVHLVQGRRLIGASATVSGRIRSNIECAVGSEGRLDTRRSNKRHQKMDAAWLGVILRFDQEASSLEPGHGVVCGTNWNEIEVRQEVMRDDFQEGDSEINPRQ</sequence>
<dbReference type="Proteomes" id="UP000266723">
    <property type="component" value="Unassembled WGS sequence"/>
</dbReference>
<evidence type="ECO:0000313" key="1">
    <source>
        <dbReference type="EMBL" id="KAF3495629.1"/>
    </source>
</evidence>
<gene>
    <name evidence="1" type="ORF">DY000_02052300</name>
</gene>
<keyword evidence="2" id="KW-1185">Reference proteome</keyword>
<dbReference type="EMBL" id="QGKV02002055">
    <property type="protein sequence ID" value="KAF3495629.1"/>
    <property type="molecule type" value="Genomic_DNA"/>
</dbReference>
<evidence type="ECO:0000313" key="2">
    <source>
        <dbReference type="Proteomes" id="UP000266723"/>
    </source>
</evidence>
<protein>
    <submittedName>
        <fullName evidence="1">Uncharacterized protein</fullName>
    </submittedName>
</protein>
<reference evidence="1 2" key="1">
    <citation type="journal article" date="2020" name="BMC Genomics">
        <title>Intraspecific diversification of the crop wild relative Brassica cretica Lam. using demographic model selection.</title>
        <authorList>
            <person name="Kioukis A."/>
            <person name="Michalopoulou V.A."/>
            <person name="Briers L."/>
            <person name="Pirintsos S."/>
            <person name="Studholme D.J."/>
            <person name="Pavlidis P."/>
            <person name="Sarris P.F."/>
        </authorList>
    </citation>
    <scope>NUCLEOTIDE SEQUENCE [LARGE SCALE GENOMIC DNA]</scope>
    <source>
        <strain evidence="2">cv. PFS-1207/04</strain>
    </source>
</reference>
<proteinExistence type="predicted"/>
<accession>A0ABQ7AD27</accession>
<comment type="caution">
    <text evidence="1">The sequence shown here is derived from an EMBL/GenBank/DDBJ whole genome shotgun (WGS) entry which is preliminary data.</text>
</comment>
<name>A0ABQ7AD27_BRACR</name>